<organism evidence="3 4">
    <name type="scientific">Priestia aryabhattai</name>
    <name type="common">Bacillus aryabhattai</name>
    <dbReference type="NCBI Taxonomy" id="412384"/>
    <lineage>
        <taxon>Bacteria</taxon>
        <taxon>Bacillati</taxon>
        <taxon>Bacillota</taxon>
        <taxon>Bacilli</taxon>
        <taxon>Bacillales</taxon>
        <taxon>Bacillaceae</taxon>
        <taxon>Priestia</taxon>
    </lineage>
</organism>
<dbReference type="PANTHER" id="PTHR40547:SF1">
    <property type="entry name" value="SLL0298 PROTEIN"/>
    <property type="match status" value="1"/>
</dbReference>
<sequence length="170" mass="19404">MSKLVFLKRRFKYLLIKLLRLKDHSHKVALGFSLGSVVNFVPTFGLGLIISVGLAKLCKGNSIAGLIGGMFFMWAFPLMFYLNTVVGGYIFPIDLDQTLFQSADENLDNRLELGAKVGKNFLTGMLLNSFLFGSILYIVSYYIINQYRGFLLHYIYKKWIVKKHTKKTDN</sequence>
<dbReference type="PANTHER" id="PTHR40547">
    <property type="entry name" value="SLL0298 PROTEIN"/>
    <property type="match status" value="1"/>
</dbReference>
<keyword evidence="1" id="KW-1133">Transmembrane helix</keyword>
<evidence type="ECO:0000259" key="2">
    <source>
        <dbReference type="Pfam" id="PF09835"/>
    </source>
</evidence>
<name>A0A7W3NBJ6_PRIAR</name>
<dbReference type="RefSeq" id="WP_013056359.1">
    <property type="nucleotide sequence ID" value="NZ_CP129007.1"/>
</dbReference>
<feature type="transmembrane region" description="Helical" evidence="1">
    <location>
        <begin position="28"/>
        <end position="50"/>
    </location>
</feature>
<dbReference type="Proteomes" id="UP000543174">
    <property type="component" value="Unassembled WGS sequence"/>
</dbReference>
<evidence type="ECO:0000256" key="1">
    <source>
        <dbReference type="SAM" id="Phobius"/>
    </source>
</evidence>
<reference evidence="3" key="1">
    <citation type="submission" date="2020-08" db="EMBL/GenBank/DDBJ databases">
        <title>Functional genomics of gut bacteria from endangered species of beetles.</title>
        <authorList>
            <person name="Carlos-Shanley C."/>
        </authorList>
    </citation>
    <scope>NUCLEOTIDE SEQUENCE [LARGE SCALE GENOMIC DNA]</scope>
    <source>
        <strain evidence="3">S00060</strain>
    </source>
</reference>
<accession>A0A7W3NBJ6</accession>
<gene>
    <name evidence="3" type="ORF">HNP21_003031</name>
</gene>
<comment type="caution">
    <text evidence="3">The sequence shown here is derived from an EMBL/GenBank/DDBJ whole genome shotgun (WGS) entry which is preliminary data.</text>
</comment>
<keyword evidence="1" id="KW-0812">Transmembrane</keyword>
<feature type="transmembrane region" description="Helical" evidence="1">
    <location>
        <begin position="121"/>
        <end position="144"/>
    </location>
</feature>
<proteinExistence type="predicted"/>
<evidence type="ECO:0000313" key="4">
    <source>
        <dbReference type="Proteomes" id="UP000543174"/>
    </source>
</evidence>
<dbReference type="InterPro" id="IPR018639">
    <property type="entry name" value="DUF2062"/>
</dbReference>
<dbReference type="AlphaFoldDB" id="A0A7W3NBJ6"/>
<keyword evidence="1" id="KW-0472">Membrane</keyword>
<feature type="transmembrane region" description="Helical" evidence="1">
    <location>
        <begin position="62"/>
        <end position="82"/>
    </location>
</feature>
<dbReference type="EMBL" id="JACJHT010000002">
    <property type="protein sequence ID" value="MBA9039924.1"/>
    <property type="molecule type" value="Genomic_DNA"/>
</dbReference>
<dbReference type="Pfam" id="PF09835">
    <property type="entry name" value="DUF2062"/>
    <property type="match status" value="1"/>
</dbReference>
<keyword evidence="4" id="KW-1185">Reference proteome</keyword>
<feature type="domain" description="DUF2062" evidence="2">
    <location>
        <begin position="9"/>
        <end position="148"/>
    </location>
</feature>
<protein>
    <submittedName>
        <fullName evidence="3">Uncharacterized protein (DUF2062 family)</fullName>
    </submittedName>
</protein>
<evidence type="ECO:0000313" key="3">
    <source>
        <dbReference type="EMBL" id="MBA9039924.1"/>
    </source>
</evidence>